<evidence type="ECO:0000256" key="4">
    <source>
        <dbReference type="SAM" id="MobiDB-lite"/>
    </source>
</evidence>
<dbReference type="AlphaFoldDB" id="A0A0A1TL04"/>
<sequence length="305" mass="32483">MGSINQTTMLKAPFPSPTQKWHDNTYPALSPTRPELSAKGKTIAITGGGTGIGAETAVQFAAAGAARIGIFGRREQPLLATKASIEKRFPGVEVFAASADVTNKDQVDAAFASFLGDSKLDVVISAAAKIGPTASVQDADGDEFIEAVNVNLKGALFTAQAFLRYASKNAVAVNISSSAAHLNFGPGFASYNCSKIAAFRLWDSLAFVNSDLSVFHVQPGVVDTEMNREAGGVKAVGFEDHVSLPATFSVWLAGPEARFLNRKFLWANWDVDELKTREKDLGATFDLTLVGWPFASNGWEAGWSM</sequence>
<dbReference type="InterPro" id="IPR020904">
    <property type="entry name" value="Sc_DH/Rdtase_CS"/>
</dbReference>
<dbReference type="SMART" id="SM00822">
    <property type="entry name" value="PKS_KR"/>
    <property type="match status" value="1"/>
</dbReference>
<evidence type="ECO:0000256" key="2">
    <source>
        <dbReference type="ARBA" id="ARBA00022857"/>
    </source>
</evidence>
<dbReference type="Proteomes" id="UP000039046">
    <property type="component" value="Unassembled WGS sequence"/>
</dbReference>
<evidence type="ECO:0000313" key="6">
    <source>
        <dbReference type="EMBL" id="CEJ91363.1"/>
    </source>
</evidence>
<dbReference type="PANTHER" id="PTHR42901">
    <property type="entry name" value="ALCOHOL DEHYDROGENASE"/>
    <property type="match status" value="1"/>
</dbReference>
<proteinExistence type="inferred from homology"/>
<dbReference type="PRINTS" id="PR00081">
    <property type="entry name" value="GDHRDH"/>
</dbReference>
<name>A0A0A1TL04_9HYPO</name>
<accession>A0A0A1TL04</accession>
<dbReference type="Pfam" id="PF00106">
    <property type="entry name" value="adh_short"/>
    <property type="match status" value="1"/>
</dbReference>
<dbReference type="PANTHER" id="PTHR42901:SF1">
    <property type="entry name" value="ALCOHOL DEHYDROGENASE"/>
    <property type="match status" value="1"/>
</dbReference>
<keyword evidence="3" id="KW-0560">Oxidoreductase</keyword>
<dbReference type="Gene3D" id="3.40.50.720">
    <property type="entry name" value="NAD(P)-binding Rossmann-like Domain"/>
    <property type="match status" value="1"/>
</dbReference>
<evidence type="ECO:0000256" key="1">
    <source>
        <dbReference type="ARBA" id="ARBA00006484"/>
    </source>
</evidence>
<dbReference type="STRING" id="1531966.A0A0A1TL04"/>
<comment type="similarity">
    <text evidence="1">Belongs to the short-chain dehydrogenases/reductases (SDR) family.</text>
</comment>
<dbReference type="CDD" id="cd05233">
    <property type="entry name" value="SDR_c"/>
    <property type="match status" value="1"/>
</dbReference>
<evidence type="ECO:0000259" key="5">
    <source>
        <dbReference type="SMART" id="SM00822"/>
    </source>
</evidence>
<keyword evidence="2" id="KW-0521">NADP</keyword>
<dbReference type="PROSITE" id="PS00061">
    <property type="entry name" value="ADH_SHORT"/>
    <property type="match status" value="1"/>
</dbReference>
<dbReference type="HOGENOM" id="CLU_010194_8_2_1"/>
<dbReference type="EMBL" id="CDHN01000003">
    <property type="protein sequence ID" value="CEJ91363.1"/>
    <property type="molecule type" value="Genomic_DNA"/>
</dbReference>
<protein>
    <recommendedName>
        <fullName evidence="5">Ketoreductase domain-containing protein</fullName>
    </recommendedName>
</protein>
<dbReference type="InterPro" id="IPR036291">
    <property type="entry name" value="NAD(P)-bd_dom_sf"/>
</dbReference>
<feature type="region of interest" description="Disordered" evidence="4">
    <location>
        <begin position="1"/>
        <end position="26"/>
    </location>
</feature>
<feature type="domain" description="Ketoreductase" evidence="5">
    <location>
        <begin position="41"/>
        <end position="213"/>
    </location>
</feature>
<evidence type="ECO:0000313" key="7">
    <source>
        <dbReference type="Proteomes" id="UP000039046"/>
    </source>
</evidence>
<reference evidence="6 7" key="1">
    <citation type="journal article" date="2015" name="Genome Announc.">
        <title>Draft Genome Sequence and Gene Annotation of the Entomopathogenic Fungus Verticillium hemipterigenum.</title>
        <authorList>
            <person name="Horn F."/>
            <person name="Habel A."/>
            <person name="Scharf D.H."/>
            <person name="Dworschak J."/>
            <person name="Brakhage A.A."/>
            <person name="Guthke R."/>
            <person name="Hertweck C."/>
            <person name="Linde J."/>
        </authorList>
    </citation>
    <scope>NUCLEOTIDE SEQUENCE [LARGE SCALE GENOMIC DNA]</scope>
</reference>
<dbReference type="SUPFAM" id="SSF51735">
    <property type="entry name" value="NAD(P)-binding Rossmann-fold domains"/>
    <property type="match status" value="1"/>
</dbReference>
<evidence type="ECO:0000256" key="3">
    <source>
        <dbReference type="ARBA" id="ARBA00023002"/>
    </source>
</evidence>
<dbReference type="InterPro" id="IPR057326">
    <property type="entry name" value="KR_dom"/>
</dbReference>
<gene>
    <name evidence="6" type="ORF">VHEMI07081</name>
</gene>
<dbReference type="GO" id="GO:0016491">
    <property type="term" value="F:oxidoreductase activity"/>
    <property type="evidence" value="ECO:0007669"/>
    <property type="project" value="UniProtKB-KW"/>
</dbReference>
<keyword evidence="7" id="KW-1185">Reference proteome</keyword>
<organism evidence="6 7">
    <name type="scientific">[Torrubiella] hemipterigena</name>
    <dbReference type="NCBI Taxonomy" id="1531966"/>
    <lineage>
        <taxon>Eukaryota</taxon>
        <taxon>Fungi</taxon>
        <taxon>Dikarya</taxon>
        <taxon>Ascomycota</taxon>
        <taxon>Pezizomycotina</taxon>
        <taxon>Sordariomycetes</taxon>
        <taxon>Hypocreomycetidae</taxon>
        <taxon>Hypocreales</taxon>
        <taxon>Clavicipitaceae</taxon>
        <taxon>Clavicipitaceae incertae sedis</taxon>
        <taxon>'Torrubiella' clade</taxon>
    </lineage>
</organism>
<dbReference type="OrthoDB" id="1933717at2759"/>
<dbReference type="InterPro" id="IPR002347">
    <property type="entry name" value="SDR_fam"/>
</dbReference>